<protein>
    <submittedName>
        <fullName evidence="2">Uncharacterized protein</fullName>
    </submittedName>
</protein>
<proteinExistence type="predicted"/>
<evidence type="ECO:0000256" key="1">
    <source>
        <dbReference type="SAM" id="MobiDB-lite"/>
    </source>
</evidence>
<gene>
    <name evidence="2" type="ORF">L210DRAFT_3569006</name>
</gene>
<dbReference type="AlphaFoldDB" id="A0AAD4G868"/>
<organism evidence="2 3">
    <name type="scientific">Boletus edulis BED1</name>
    <dbReference type="NCBI Taxonomy" id="1328754"/>
    <lineage>
        <taxon>Eukaryota</taxon>
        <taxon>Fungi</taxon>
        <taxon>Dikarya</taxon>
        <taxon>Basidiomycota</taxon>
        <taxon>Agaricomycotina</taxon>
        <taxon>Agaricomycetes</taxon>
        <taxon>Agaricomycetidae</taxon>
        <taxon>Boletales</taxon>
        <taxon>Boletineae</taxon>
        <taxon>Boletaceae</taxon>
        <taxon>Boletoideae</taxon>
        <taxon>Boletus</taxon>
    </lineage>
</organism>
<sequence length="56" mass="6205">MVHPSTIGSCPQPPATQSPVLPSFNDIVPVIDVICGNTRFVIRTPYFPHETTRDVR</sequence>
<comment type="caution">
    <text evidence="2">The sequence shown here is derived from an EMBL/GenBank/DDBJ whole genome shotgun (WGS) entry which is preliminary data.</text>
</comment>
<keyword evidence="3" id="KW-1185">Reference proteome</keyword>
<evidence type="ECO:0000313" key="2">
    <source>
        <dbReference type="EMBL" id="KAF8423953.1"/>
    </source>
</evidence>
<evidence type="ECO:0000313" key="3">
    <source>
        <dbReference type="Proteomes" id="UP001194468"/>
    </source>
</evidence>
<feature type="region of interest" description="Disordered" evidence="1">
    <location>
        <begin position="1"/>
        <end position="20"/>
    </location>
</feature>
<dbReference type="EMBL" id="WHUW01000109">
    <property type="protein sequence ID" value="KAF8423953.1"/>
    <property type="molecule type" value="Genomic_DNA"/>
</dbReference>
<accession>A0AAD4G868</accession>
<reference evidence="2" key="1">
    <citation type="submission" date="2019-10" db="EMBL/GenBank/DDBJ databases">
        <authorList>
            <consortium name="DOE Joint Genome Institute"/>
            <person name="Kuo A."/>
            <person name="Miyauchi S."/>
            <person name="Kiss E."/>
            <person name="Drula E."/>
            <person name="Kohler A."/>
            <person name="Sanchez-Garcia M."/>
            <person name="Andreopoulos B."/>
            <person name="Barry K.W."/>
            <person name="Bonito G."/>
            <person name="Buee M."/>
            <person name="Carver A."/>
            <person name="Chen C."/>
            <person name="Cichocki N."/>
            <person name="Clum A."/>
            <person name="Culley D."/>
            <person name="Crous P.W."/>
            <person name="Fauchery L."/>
            <person name="Girlanda M."/>
            <person name="Hayes R."/>
            <person name="Keri Z."/>
            <person name="LaButti K."/>
            <person name="Lipzen A."/>
            <person name="Lombard V."/>
            <person name="Magnuson J."/>
            <person name="Maillard F."/>
            <person name="Morin E."/>
            <person name="Murat C."/>
            <person name="Nolan M."/>
            <person name="Ohm R."/>
            <person name="Pangilinan J."/>
            <person name="Pereira M."/>
            <person name="Perotto S."/>
            <person name="Peter M."/>
            <person name="Riley R."/>
            <person name="Sitrit Y."/>
            <person name="Stielow B."/>
            <person name="Szollosi G."/>
            <person name="Zifcakova L."/>
            <person name="Stursova M."/>
            <person name="Spatafora J.W."/>
            <person name="Tedersoo L."/>
            <person name="Vaario L.-M."/>
            <person name="Yamada A."/>
            <person name="Yan M."/>
            <person name="Wang P."/>
            <person name="Xu J."/>
            <person name="Bruns T."/>
            <person name="Baldrian P."/>
            <person name="Vilgalys R."/>
            <person name="Henrissat B."/>
            <person name="Grigoriev I.V."/>
            <person name="Hibbett D."/>
            <person name="Nagy L.G."/>
            <person name="Martin F.M."/>
        </authorList>
    </citation>
    <scope>NUCLEOTIDE SEQUENCE</scope>
    <source>
        <strain evidence="2">BED1</strain>
    </source>
</reference>
<name>A0AAD4G868_BOLED</name>
<dbReference type="Proteomes" id="UP001194468">
    <property type="component" value="Unassembled WGS sequence"/>
</dbReference>
<reference evidence="2" key="2">
    <citation type="journal article" date="2020" name="Nat. Commun.">
        <title>Large-scale genome sequencing of mycorrhizal fungi provides insights into the early evolution of symbiotic traits.</title>
        <authorList>
            <person name="Miyauchi S."/>
            <person name="Kiss E."/>
            <person name="Kuo A."/>
            <person name="Drula E."/>
            <person name="Kohler A."/>
            <person name="Sanchez-Garcia M."/>
            <person name="Morin E."/>
            <person name="Andreopoulos B."/>
            <person name="Barry K.W."/>
            <person name="Bonito G."/>
            <person name="Buee M."/>
            <person name="Carver A."/>
            <person name="Chen C."/>
            <person name="Cichocki N."/>
            <person name="Clum A."/>
            <person name="Culley D."/>
            <person name="Crous P.W."/>
            <person name="Fauchery L."/>
            <person name="Girlanda M."/>
            <person name="Hayes R.D."/>
            <person name="Keri Z."/>
            <person name="LaButti K."/>
            <person name="Lipzen A."/>
            <person name="Lombard V."/>
            <person name="Magnuson J."/>
            <person name="Maillard F."/>
            <person name="Murat C."/>
            <person name="Nolan M."/>
            <person name="Ohm R.A."/>
            <person name="Pangilinan J."/>
            <person name="Pereira M.F."/>
            <person name="Perotto S."/>
            <person name="Peter M."/>
            <person name="Pfister S."/>
            <person name="Riley R."/>
            <person name="Sitrit Y."/>
            <person name="Stielow J.B."/>
            <person name="Szollosi G."/>
            <person name="Zifcakova L."/>
            <person name="Stursova M."/>
            <person name="Spatafora J.W."/>
            <person name="Tedersoo L."/>
            <person name="Vaario L.M."/>
            <person name="Yamada A."/>
            <person name="Yan M."/>
            <person name="Wang P."/>
            <person name="Xu J."/>
            <person name="Bruns T."/>
            <person name="Baldrian P."/>
            <person name="Vilgalys R."/>
            <person name="Dunand C."/>
            <person name="Henrissat B."/>
            <person name="Grigoriev I.V."/>
            <person name="Hibbett D."/>
            <person name="Nagy L.G."/>
            <person name="Martin F.M."/>
        </authorList>
    </citation>
    <scope>NUCLEOTIDE SEQUENCE</scope>
    <source>
        <strain evidence="2">BED1</strain>
    </source>
</reference>